<dbReference type="AlphaFoldDB" id="K0Q383"/>
<organism evidence="2 3">
    <name type="scientific">Rhizobium mesoamericanum STM3625</name>
    <dbReference type="NCBI Taxonomy" id="1211777"/>
    <lineage>
        <taxon>Bacteria</taxon>
        <taxon>Pseudomonadati</taxon>
        <taxon>Pseudomonadota</taxon>
        <taxon>Alphaproteobacteria</taxon>
        <taxon>Hyphomicrobiales</taxon>
        <taxon>Rhizobiaceae</taxon>
        <taxon>Rhizobium/Agrobacterium group</taxon>
        <taxon>Rhizobium</taxon>
    </lineage>
</organism>
<evidence type="ECO:0000256" key="1">
    <source>
        <dbReference type="SAM" id="MobiDB-lite"/>
    </source>
</evidence>
<dbReference type="Proteomes" id="UP000009319">
    <property type="component" value="Unassembled WGS sequence"/>
</dbReference>
<proteinExistence type="predicted"/>
<dbReference type="STRING" id="1211777.BN77_4152"/>
<evidence type="ECO:0000313" key="2">
    <source>
        <dbReference type="EMBL" id="CCM77104.1"/>
    </source>
</evidence>
<keyword evidence="3" id="KW-1185">Reference proteome</keyword>
<dbReference type="EMBL" id="CANI01000028">
    <property type="protein sequence ID" value="CCM77104.1"/>
    <property type="molecule type" value="Genomic_DNA"/>
</dbReference>
<accession>K0Q383</accession>
<dbReference type="HOGENOM" id="CLU_2247939_0_0_5"/>
<sequence length="104" mass="11440">MMTNRITHIGDEEAAALVAGGKLAPSSRRPDVGTREPVILIHRSVSPPPVASIDAMEPDLGFEQLGSIAVRLMATWKLPRMSLEPARERRDGPQLPSPYREEED</sequence>
<comment type="caution">
    <text evidence="2">The sequence shown here is derived from an EMBL/GenBank/DDBJ whole genome shotgun (WGS) entry which is preliminary data.</text>
</comment>
<protein>
    <submittedName>
        <fullName evidence="2">Uncharacterized protein</fullName>
    </submittedName>
</protein>
<feature type="region of interest" description="Disordered" evidence="1">
    <location>
        <begin position="81"/>
        <end position="104"/>
    </location>
</feature>
<evidence type="ECO:0000313" key="3">
    <source>
        <dbReference type="Proteomes" id="UP000009319"/>
    </source>
</evidence>
<gene>
    <name evidence="2" type="ORF">BN77_4152</name>
</gene>
<name>K0Q383_9HYPH</name>
<reference evidence="2 3" key="1">
    <citation type="journal article" date="2013" name="Genome Announc.">
        <title>Draft Genome Sequence of Rhizobium mesoamericanum STM3625, a Nitrogen-Fixing Symbiont of Mimosa pudica Isolated in French Guiana (South America).</title>
        <authorList>
            <person name="Moulin L."/>
            <person name="Mornico D."/>
            <person name="Melkonian R."/>
            <person name="Klonowska A."/>
        </authorList>
    </citation>
    <scope>NUCLEOTIDE SEQUENCE [LARGE SCALE GENOMIC DNA]</scope>
    <source>
        <strain evidence="2 3">STM3625</strain>
    </source>
</reference>